<dbReference type="GO" id="GO:0016787">
    <property type="term" value="F:hydrolase activity"/>
    <property type="evidence" value="ECO:0007669"/>
    <property type="project" value="UniProtKB-KW"/>
</dbReference>
<reference evidence="6" key="1">
    <citation type="journal article" date="2023" name="Science">
        <title>Genome structures resolve the early diversification of teleost fishes.</title>
        <authorList>
            <person name="Parey E."/>
            <person name="Louis A."/>
            <person name="Montfort J."/>
            <person name="Bouchez O."/>
            <person name="Roques C."/>
            <person name="Iampietro C."/>
            <person name="Lluch J."/>
            <person name="Castinel A."/>
            <person name="Donnadieu C."/>
            <person name="Desvignes T."/>
            <person name="Floi Bucao C."/>
            <person name="Jouanno E."/>
            <person name="Wen M."/>
            <person name="Mejri S."/>
            <person name="Dirks R."/>
            <person name="Jansen H."/>
            <person name="Henkel C."/>
            <person name="Chen W.J."/>
            <person name="Zahm M."/>
            <person name="Cabau C."/>
            <person name="Klopp C."/>
            <person name="Thompson A.W."/>
            <person name="Robinson-Rechavi M."/>
            <person name="Braasch I."/>
            <person name="Lecointre G."/>
            <person name="Bobe J."/>
            <person name="Postlethwait J.H."/>
            <person name="Berthelot C."/>
            <person name="Roest Crollius H."/>
            <person name="Guiguen Y."/>
        </authorList>
    </citation>
    <scope>NUCLEOTIDE SEQUENCE</scope>
    <source>
        <strain evidence="6">NC1722</strain>
    </source>
</reference>
<evidence type="ECO:0000256" key="2">
    <source>
        <dbReference type="ARBA" id="ARBA00022741"/>
    </source>
</evidence>
<evidence type="ECO:0000256" key="3">
    <source>
        <dbReference type="ARBA" id="ARBA00022801"/>
    </source>
</evidence>
<dbReference type="InterPro" id="IPR051515">
    <property type="entry name" value="IRG"/>
</dbReference>
<comment type="caution">
    <text evidence="6">The sequence shown here is derived from an EMBL/GenBank/DDBJ whole genome shotgun (WGS) entry which is preliminary data.</text>
</comment>
<sequence length="509" mass="57447">MSDHITFSEAAEVMKDIQALSKLPTDEAATAAREIADRLDNVTLDIAVTGSTGAGKSLFVNAIRGVREGESGAAETGVTETTMEPSMYPHPRMPNVRFWDLPGIGGIKFETKKYLKKIKFDRYDFFIIVSSERFGENDLKLAQEIQKRKKLFYFVRSKIDNDVGAEGRKPKFNLEELLAKIREDCRENLKRLRDTKIFLVSSFELEKYDFQKLMETLETDLSEHKRNALVLSLPVFSLDVLEKKIKIFEKVVWAAAFASAAIAVVPVPGLSVACDVGILTILDQLHQVSRFNMSDHITFSEAAEVMKDIQALSKLSADEAATAAREIADRLDNITLDIAVTGSTGAGKSMFVNAIRGVREGESGAAETGVTETTMEPSMYLHPRMPNVRLWDLPGIGGIQFETKTYLKKVKFDRYDFFIIVSSERFGENDLKLAQEIQKRKKLFYFVRSKIDNDVRAEKRKPKFNLEELLAKIREDCRENLKRLRDPKIFLVSSFELENGSCSWSVSGM</sequence>
<feature type="domain" description="IRG-type G" evidence="5">
    <location>
        <begin position="334"/>
        <end position="509"/>
    </location>
</feature>
<evidence type="ECO:0000256" key="1">
    <source>
        <dbReference type="ARBA" id="ARBA00005429"/>
    </source>
</evidence>
<dbReference type="InterPro" id="IPR027417">
    <property type="entry name" value="P-loop_NTPase"/>
</dbReference>
<protein>
    <recommendedName>
        <fullName evidence="5">IRG-type G domain-containing protein</fullName>
    </recommendedName>
</protein>
<dbReference type="SUPFAM" id="SSF52540">
    <property type="entry name" value="P-loop containing nucleoside triphosphate hydrolases"/>
    <property type="match status" value="2"/>
</dbReference>
<feature type="domain" description="IRG-type G" evidence="5">
    <location>
        <begin position="42"/>
        <end position="220"/>
    </location>
</feature>
<dbReference type="AlphaFoldDB" id="A0AAD7RRM0"/>
<keyword evidence="2" id="KW-0547">Nucleotide-binding</keyword>
<dbReference type="PANTHER" id="PTHR32341:SF10">
    <property type="entry name" value="INTERFERON-INDUCIBLE GTPASE 5"/>
    <property type="match status" value="1"/>
</dbReference>
<evidence type="ECO:0000313" key="6">
    <source>
        <dbReference type="EMBL" id="KAJ8388848.1"/>
    </source>
</evidence>
<keyword evidence="7" id="KW-1185">Reference proteome</keyword>
<keyword evidence="3" id="KW-0378">Hydrolase</keyword>
<dbReference type="Pfam" id="PF05049">
    <property type="entry name" value="IIGP"/>
    <property type="match status" value="2"/>
</dbReference>
<comment type="similarity">
    <text evidence="1">Belongs to the TRAFAC class dynamin-like GTPase superfamily. IRG family.</text>
</comment>
<gene>
    <name evidence="6" type="ORF">AAFF_G00126040</name>
</gene>
<dbReference type="GO" id="GO:0005525">
    <property type="term" value="F:GTP binding"/>
    <property type="evidence" value="ECO:0007669"/>
    <property type="project" value="UniProtKB-KW"/>
</dbReference>
<evidence type="ECO:0000313" key="7">
    <source>
        <dbReference type="Proteomes" id="UP001221898"/>
    </source>
</evidence>
<dbReference type="GO" id="GO:0016020">
    <property type="term" value="C:membrane"/>
    <property type="evidence" value="ECO:0007669"/>
    <property type="project" value="InterPro"/>
</dbReference>
<dbReference type="PROSITE" id="PS51716">
    <property type="entry name" value="G_IRG"/>
    <property type="match status" value="2"/>
</dbReference>
<dbReference type="Proteomes" id="UP001221898">
    <property type="component" value="Unassembled WGS sequence"/>
</dbReference>
<name>A0AAD7RRM0_9TELE</name>
<proteinExistence type="inferred from homology"/>
<evidence type="ECO:0000259" key="5">
    <source>
        <dbReference type="PROSITE" id="PS51716"/>
    </source>
</evidence>
<dbReference type="InterPro" id="IPR030385">
    <property type="entry name" value="G_IRG_dom"/>
</dbReference>
<dbReference type="EMBL" id="JAINUG010000189">
    <property type="protein sequence ID" value="KAJ8388848.1"/>
    <property type="molecule type" value="Genomic_DNA"/>
</dbReference>
<evidence type="ECO:0000256" key="4">
    <source>
        <dbReference type="ARBA" id="ARBA00023134"/>
    </source>
</evidence>
<accession>A0AAD7RRM0</accession>
<keyword evidence="4" id="KW-0342">GTP-binding</keyword>
<dbReference type="Gene3D" id="3.40.50.300">
    <property type="entry name" value="P-loop containing nucleotide triphosphate hydrolases"/>
    <property type="match status" value="2"/>
</dbReference>
<dbReference type="PANTHER" id="PTHR32341">
    <property type="entry name" value="INTERFERON-INDUCIBLE GTPASE"/>
    <property type="match status" value="1"/>
</dbReference>
<dbReference type="InterPro" id="IPR007743">
    <property type="entry name" value="Immunity-related_GTPase-like"/>
</dbReference>
<dbReference type="FunFam" id="3.40.50.300:FF:000541">
    <property type="entry name" value="Immunity related GTPase M"/>
    <property type="match status" value="2"/>
</dbReference>
<organism evidence="6 7">
    <name type="scientific">Aldrovandia affinis</name>
    <dbReference type="NCBI Taxonomy" id="143900"/>
    <lineage>
        <taxon>Eukaryota</taxon>
        <taxon>Metazoa</taxon>
        <taxon>Chordata</taxon>
        <taxon>Craniata</taxon>
        <taxon>Vertebrata</taxon>
        <taxon>Euteleostomi</taxon>
        <taxon>Actinopterygii</taxon>
        <taxon>Neopterygii</taxon>
        <taxon>Teleostei</taxon>
        <taxon>Notacanthiformes</taxon>
        <taxon>Halosauridae</taxon>
        <taxon>Aldrovandia</taxon>
    </lineage>
</organism>